<dbReference type="Proteomes" id="UP000309038">
    <property type="component" value="Unassembled WGS sequence"/>
</dbReference>
<dbReference type="PANTHER" id="PTHR46579:SF1">
    <property type="entry name" value="F5_8 TYPE C DOMAIN-CONTAINING PROTEIN"/>
    <property type="match status" value="1"/>
</dbReference>
<dbReference type="InterPro" id="IPR003034">
    <property type="entry name" value="SAP_dom"/>
</dbReference>
<evidence type="ECO:0000313" key="3">
    <source>
        <dbReference type="Proteomes" id="UP000309038"/>
    </source>
</evidence>
<dbReference type="InterPro" id="IPR004242">
    <property type="entry name" value="Transposase_21"/>
</dbReference>
<protein>
    <recommendedName>
        <fullName evidence="1">SAP domain-containing protein</fullName>
    </recommendedName>
</protein>
<gene>
    <name evidence="2" type="ORF">EW026_g8216</name>
</gene>
<reference evidence="2 3" key="1">
    <citation type="submission" date="2019-02" db="EMBL/GenBank/DDBJ databases">
        <title>Genome sequencing of the rare red list fungi Phlebia centrifuga.</title>
        <authorList>
            <person name="Buettner E."/>
            <person name="Kellner H."/>
        </authorList>
    </citation>
    <scope>NUCLEOTIDE SEQUENCE [LARGE SCALE GENOMIC DNA]</scope>
    <source>
        <strain evidence="2 3">DSM 108282</strain>
    </source>
</reference>
<dbReference type="PANTHER" id="PTHR46579">
    <property type="entry name" value="F5/8 TYPE C DOMAIN-CONTAINING PROTEIN-RELATED"/>
    <property type="match status" value="1"/>
</dbReference>
<proteinExistence type="predicted"/>
<dbReference type="AlphaFoldDB" id="A0A4S4K533"/>
<sequence length="897" mass="101831">MMAWLGRLLSRPGLEEKMDIAYLGSSSSDGAMYDIWDAPALHTIVDPVSKEREFIIPPPQTNPSLSPEARYVFTLALDGFNPFQNKEAKQTVTTTAIYMSCLNLPPHLRFLPENLYLVGIIPGPHKPSLEEINHALKPLVDELVVFYDSGVLYTRTAKYARGRHVRGALGPLVADLPAARQTAGFASISAKLFCSCCYLELDDIENIDQATWRKRSGEKHKKHANMWKAAQTQKDRDKIFKKYGVRWSELHRLSYWNPVYFTVVDSMHNHYLGLLKDHCRTIWGMNVKLEDNDNAFAGQGSTIRVVPEPSESAMADGWRRLQERDNLFECSKAVLWHLCTRLSLRRPKLNKKYLVKELLAWRSEKEYVLPADATDLLARVSSPGAAMPNNNSNDTGMRVPSVHETEKAEASLWNAQPLTKYRLDVLRKLCEMHSLSLDGTKALLSERLLTWRSKQSHEAVSKEVAAATAASRPTKEAIRHAVLGQSTLASIQADMARTILPSWINPAPKDIGSKQRGKLSADQWRTACTIHFPITLIRLWGGEADKQDMLHNFLSLVSAVEVAGMLVISKEHIKVHQKAIHSYVKTLKALHKEAVIKPNHHLAFHIASDFLPNFGPLHPIRAFHTERHNFMLQTINTNMKFGELELTYLNTTCRAANVQALLQDNQVREATAELIATYEDVHYEDRRGTRIREAFIQNNRDVEITGRDNNILSPDILDRLVRFLNCEAGEETYVNIRDGIRSPGHVQVTDDMSICSHVALRGVSYKSDGMSPRDSNIIFRRSSDLPSEAGRIKMMFRHSRSHGKSHIEEIFLVVERLVELTRNDVKYDPYRRFDWVGGRLCYDRSDPDVMIIRPRHIVSHFARTSMTVPGISTGCIHILPLDRMLHFSEQLENEAAK</sequence>
<name>A0A4S4K533_9APHY</name>
<dbReference type="PROSITE" id="PS50800">
    <property type="entry name" value="SAP"/>
    <property type="match status" value="1"/>
</dbReference>
<keyword evidence="3" id="KW-1185">Reference proteome</keyword>
<accession>A0A4S4K533</accession>
<dbReference type="EMBL" id="SGPJ01000916">
    <property type="protein sequence ID" value="THG92824.1"/>
    <property type="molecule type" value="Genomic_DNA"/>
</dbReference>
<evidence type="ECO:0000259" key="1">
    <source>
        <dbReference type="PROSITE" id="PS50800"/>
    </source>
</evidence>
<evidence type="ECO:0000313" key="2">
    <source>
        <dbReference type="EMBL" id="THG92824.1"/>
    </source>
</evidence>
<dbReference type="Pfam" id="PF02992">
    <property type="entry name" value="Transposase_21"/>
    <property type="match status" value="1"/>
</dbReference>
<feature type="domain" description="SAP" evidence="1">
    <location>
        <begin position="418"/>
        <end position="452"/>
    </location>
</feature>
<comment type="caution">
    <text evidence="2">The sequence shown here is derived from an EMBL/GenBank/DDBJ whole genome shotgun (WGS) entry which is preliminary data.</text>
</comment>
<organism evidence="2 3">
    <name type="scientific">Hermanssonia centrifuga</name>
    <dbReference type="NCBI Taxonomy" id="98765"/>
    <lineage>
        <taxon>Eukaryota</taxon>
        <taxon>Fungi</taxon>
        <taxon>Dikarya</taxon>
        <taxon>Basidiomycota</taxon>
        <taxon>Agaricomycotina</taxon>
        <taxon>Agaricomycetes</taxon>
        <taxon>Polyporales</taxon>
        <taxon>Meruliaceae</taxon>
        <taxon>Hermanssonia</taxon>
    </lineage>
</organism>